<feature type="binding site" evidence="9">
    <location>
        <begin position="95"/>
        <end position="97"/>
    </location>
    <ligand>
        <name>ATP</name>
        <dbReference type="ChEBI" id="CHEBI:30616"/>
    </ligand>
</feature>
<dbReference type="Gene3D" id="3.40.50.620">
    <property type="entry name" value="HUPs"/>
    <property type="match status" value="1"/>
</dbReference>
<dbReference type="UniPathway" id="UPA00241">
    <property type="reaction ID" value="UER00355"/>
</dbReference>
<evidence type="ECO:0000256" key="7">
    <source>
        <dbReference type="ARBA" id="ARBA00022993"/>
    </source>
</evidence>
<comment type="similarity">
    <text evidence="9">Belongs to the bacterial CoaD family.</text>
</comment>
<keyword evidence="1 9" id="KW-0963">Cytoplasm</keyword>
<dbReference type="GO" id="GO:0015937">
    <property type="term" value="P:coenzyme A biosynthetic process"/>
    <property type="evidence" value="ECO:0007669"/>
    <property type="project" value="UniProtKB-UniRule"/>
</dbReference>
<evidence type="ECO:0000259" key="10">
    <source>
        <dbReference type="Pfam" id="PF01467"/>
    </source>
</evidence>
<dbReference type="EMBL" id="FTNI01000014">
    <property type="protein sequence ID" value="SIR75398.1"/>
    <property type="molecule type" value="Genomic_DNA"/>
</dbReference>
<dbReference type="PANTHER" id="PTHR21342">
    <property type="entry name" value="PHOSPHOPANTETHEINE ADENYLYLTRANSFERASE"/>
    <property type="match status" value="1"/>
</dbReference>
<evidence type="ECO:0000313" key="12">
    <source>
        <dbReference type="Proteomes" id="UP000186096"/>
    </source>
</evidence>
<evidence type="ECO:0000256" key="3">
    <source>
        <dbReference type="ARBA" id="ARBA00022695"/>
    </source>
</evidence>
<comment type="catalytic activity">
    <reaction evidence="8 9">
        <text>(R)-4'-phosphopantetheine + ATP + H(+) = 3'-dephospho-CoA + diphosphate</text>
        <dbReference type="Rhea" id="RHEA:19801"/>
        <dbReference type="ChEBI" id="CHEBI:15378"/>
        <dbReference type="ChEBI" id="CHEBI:30616"/>
        <dbReference type="ChEBI" id="CHEBI:33019"/>
        <dbReference type="ChEBI" id="CHEBI:57328"/>
        <dbReference type="ChEBI" id="CHEBI:61723"/>
        <dbReference type="EC" id="2.7.7.3"/>
    </reaction>
</comment>
<dbReference type="GO" id="GO:0005524">
    <property type="term" value="F:ATP binding"/>
    <property type="evidence" value="ECO:0007669"/>
    <property type="project" value="UniProtKB-KW"/>
</dbReference>
<keyword evidence="4 9" id="KW-0547">Nucleotide-binding</keyword>
<keyword evidence="3 9" id="KW-0548">Nucleotidyltransferase</keyword>
<feature type="binding site" evidence="9">
    <location>
        <position position="105"/>
    </location>
    <ligand>
        <name>ATP</name>
        <dbReference type="ChEBI" id="CHEBI:30616"/>
    </ligand>
</feature>
<comment type="subcellular location">
    <subcellularLocation>
        <location evidence="9">Cytoplasm</location>
    </subcellularLocation>
</comment>
<gene>
    <name evidence="9" type="primary">coaD</name>
    <name evidence="11" type="ORF">SAMN05421833_114173</name>
</gene>
<protein>
    <recommendedName>
        <fullName evidence="9">Phosphopantetheine adenylyltransferase</fullName>
        <ecNumber evidence="9">2.7.7.3</ecNumber>
    </recommendedName>
    <alternativeName>
        <fullName evidence="9">Dephospho-CoA pyrophosphorylase</fullName>
    </alternativeName>
    <alternativeName>
        <fullName evidence="9">Pantetheine-phosphate adenylyltransferase</fullName>
        <shortName evidence="9">PPAT</shortName>
    </alternativeName>
</protein>
<dbReference type="NCBIfam" id="TIGR01510">
    <property type="entry name" value="coaD_prev_kdtB"/>
    <property type="match status" value="1"/>
</dbReference>
<organism evidence="11 12">
    <name type="scientific">Microbispora rosea</name>
    <dbReference type="NCBI Taxonomy" id="58117"/>
    <lineage>
        <taxon>Bacteria</taxon>
        <taxon>Bacillati</taxon>
        <taxon>Actinomycetota</taxon>
        <taxon>Actinomycetes</taxon>
        <taxon>Streptosporangiales</taxon>
        <taxon>Streptosporangiaceae</taxon>
        <taxon>Microbispora</taxon>
    </lineage>
</organism>
<keyword evidence="5 9" id="KW-0067">ATP-binding</keyword>
<dbReference type="InterPro" id="IPR001980">
    <property type="entry name" value="PPAT"/>
</dbReference>
<comment type="function">
    <text evidence="9">Reversibly transfers an adenylyl group from ATP to 4'-phosphopantetheine, yielding dephospho-CoA (dPCoA) and pyrophosphate.</text>
</comment>
<feature type="binding site" evidence="9">
    <location>
        <position position="94"/>
    </location>
    <ligand>
        <name>substrate</name>
    </ligand>
</feature>
<feature type="site" description="Transition state stabilizer" evidence="9">
    <location>
        <position position="24"/>
    </location>
</feature>
<reference evidence="12" key="1">
    <citation type="submission" date="2017-01" db="EMBL/GenBank/DDBJ databases">
        <authorList>
            <person name="Varghese N."/>
            <person name="Submissions S."/>
        </authorList>
    </citation>
    <scope>NUCLEOTIDE SEQUENCE [LARGE SCALE GENOMIC DNA]</scope>
    <source>
        <strain evidence="12">ATCC 12950</strain>
    </source>
</reference>
<sequence length="165" mass="18699">MNLWGCALRRVVCPGSFDPVTNGHLDIIGRTSRLYDEVVVAVLINIEKRSLFTVDERIEMLQAVTKEYGNVRVEKFHGLLVDFCRQQGIPTIVKGLRAVSDFDYELQMAQLNYRMSGVETLFMSTNPEYSFLSSSRLKEIARYGGDVSGLVPDLVHQLLVERLRG</sequence>
<evidence type="ECO:0000256" key="9">
    <source>
        <dbReference type="HAMAP-Rule" id="MF_00151"/>
    </source>
</evidence>
<feature type="domain" description="Cytidyltransferase-like" evidence="10">
    <location>
        <begin position="12"/>
        <end position="139"/>
    </location>
</feature>
<dbReference type="AlphaFoldDB" id="A0A1N7DHX3"/>
<comment type="subunit">
    <text evidence="9">Homohexamer.</text>
</comment>
<dbReference type="GO" id="GO:0005737">
    <property type="term" value="C:cytoplasm"/>
    <property type="evidence" value="ECO:0007669"/>
    <property type="project" value="UniProtKB-SubCell"/>
</dbReference>
<dbReference type="EC" id="2.7.7.3" evidence="9"/>
<keyword evidence="7 9" id="KW-0173">Coenzyme A biosynthesis</keyword>
<keyword evidence="6 9" id="KW-0460">Magnesium</keyword>
<dbReference type="Pfam" id="PF01467">
    <property type="entry name" value="CTP_transf_like"/>
    <property type="match status" value="1"/>
</dbReference>
<dbReference type="SUPFAM" id="SSF52374">
    <property type="entry name" value="Nucleotidylyl transferase"/>
    <property type="match status" value="1"/>
</dbReference>
<evidence type="ECO:0000256" key="8">
    <source>
        <dbReference type="ARBA" id="ARBA00029346"/>
    </source>
</evidence>
<dbReference type="PANTHER" id="PTHR21342:SF1">
    <property type="entry name" value="PHOSPHOPANTETHEINE ADENYLYLTRANSFERASE"/>
    <property type="match status" value="1"/>
</dbReference>
<keyword evidence="12" id="KW-1185">Reference proteome</keyword>
<dbReference type="InterPro" id="IPR004821">
    <property type="entry name" value="Cyt_trans-like"/>
</dbReference>
<feature type="binding site" evidence="9">
    <location>
        <begin position="129"/>
        <end position="135"/>
    </location>
    <ligand>
        <name>ATP</name>
        <dbReference type="ChEBI" id="CHEBI:30616"/>
    </ligand>
</feature>
<evidence type="ECO:0000256" key="4">
    <source>
        <dbReference type="ARBA" id="ARBA00022741"/>
    </source>
</evidence>
<dbReference type="HAMAP" id="MF_00151">
    <property type="entry name" value="PPAT_bact"/>
    <property type="match status" value="1"/>
</dbReference>
<evidence type="ECO:0000313" key="11">
    <source>
        <dbReference type="EMBL" id="SIR75398.1"/>
    </source>
</evidence>
<feature type="binding site" evidence="9">
    <location>
        <position position="80"/>
    </location>
    <ligand>
        <name>substrate</name>
    </ligand>
</feature>
<comment type="pathway">
    <text evidence="9">Cofactor biosynthesis; coenzyme A biosynthesis; CoA from (R)-pantothenate: step 4/5.</text>
</comment>
<dbReference type="NCBIfam" id="TIGR00125">
    <property type="entry name" value="cyt_tran_rel"/>
    <property type="match status" value="1"/>
</dbReference>
<dbReference type="InterPro" id="IPR014729">
    <property type="entry name" value="Rossmann-like_a/b/a_fold"/>
</dbReference>
<feature type="binding site" evidence="9">
    <location>
        <position position="48"/>
    </location>
    <ligand>
        <name>substrate</name>
    </ligand>
</feature>
<feature type="binding site" evidence="9">
    <location>
        <position position="16"/>
    </location>
    <ligand>
        <name>substrate</name>
    </ligand>
</feature>
<dbReference type="Proteomes" id="UP000186096">
    <property type="component" value="Unassembled WGS sequence"/>
</dbReference>
<comment type="cofactor">
    <cofactor evidence="9">
        <name>Mg(2+)</name>
        <dbReference type="ChEBI" id="CHEBI:18420"/>
    </cofactor>
</comment>
<feature type="binding site" evidence="9">
    <location>
        <position position="24"/>
    </location>
    <ligand>
        <name>ATP</name>
        <dbReference type="ChEBI" id="CHEBI:30616"/>
    </ligand>
</feature>
<evidence type="ECO:0000256" key="2">
    <source>
        <dbReference type="ARBA" id="ARBA00022679"/>
    </source>
</evidence>
<name>A0A1N7DHX3_9ACTN</name>
<keyword evidence="2 9" id="KW-0808">Transferase</keyword>
<accession>A0A1N7DHX3</accession>
<dbReference type="GO" id="GO:0004595">
    <property type="term" value="F:pantetheine-phosphate adenylyltransferase activity"/>
    <property type="evidence" value="ECO:0007669"/>
    <property type="project" value="UniProtKB-UniRule"/>
</dbReference>
<evidence type="ECO:0000256" key="6">
    <source>
        <dbReference type="ARBA" id="ARBA00022842"/>
    </source>
</evidence>
<dbReference type="PRINTS" id="PR01020">
    <property type="entry name" value="LPSBIOSNTHSS"/>
</dbReference>
<dbReference type="STRING" id="58117.SAMN05421833_114173"/>
<evidence type="ECO:0000256" key="1">
    <source>
        <dbReference type="ARBA" id="ARBA00022490"/>
    </source>
</evidence>
<proteinExistence type="inferred from homology"/>
<feature type="binding site" evidence="9">
    <location>
        <begin position="16"/>
        <end position="17"/>
    </location>
    <ligand>
        <name>ATP</name>
        <dbReference type="ChEBI" id="CHEBI:30616"/>
    </ligand>
</feature>
<evidence type="ECO:0000256" key="5">
    <source>
        <dbReference type="ARBA" id="ARBA00022840"/>
    </source>
</evidence>
<dbReference type="CDD" id="cd02163">
    <property type="entry name" value="PPAT"/>
    <property type="match status" value="1"/>
</dbReference>